<keyword evidence="7" id="KW-0325">Glycoprotein</keyword>
<sequence>MTVKDPREIVKHINSRNAKILAVFIIIGFIGYHGILHLTAGIDSCKWLLSDGRFQGFRVWQPYGCMMHSYSSSDSQMCLQYIAYWGGKTHVVFIGDSRIRQLYYGFASLINPKYVIEDNIAHHNIHYSDKELKVYVDFIWAPMVNQTMFDIYKPWIQDTNTRPSLIVTGSGVWAIKISNASMDMYASYQRNLSHLVPMLNSLTPNTKVLWVLQDPVVTEKLHPSRKMITNEQIDLYNKAAMEVMHHSKILIWSSSRLVSQGLYQDQVDGLHMGKNALNYAIQILLNMYCNDHMNYNDGTCCSSPEPVTVLQLITFSILGVSFTIALAMIIHRKWISRKLHVNMNVLNNEGESLENREVFGKFYKYNGSILDEEILGCNRPQDKSPFELVTALARLAVVMSYFFLCDRTNFFMKENKYFTYTNFFLPLGYLFALGLFFNEESQFTQVLHRDQTNEWKGWMQLLILIYHMTGASHVLPIYMHIRVLVTSYLFLSGYGHFTYFYHYGDFGFYRFCQVLFRLNFLVVVLCLCMNRPYQFYYFVPLVSFWFVVMFVTVKSVPQVTAPAAEVNPLLYFYMILKFVALFGVVTVLYMSEVFFEKIFVTRPWKALFVTTDDSIKEWWFRWKIDRYSVANGMLFAFGLQLLKQYHILDDKNRGNLFSKGISLTAASAALVGIASYAVFAFLCRNKLECNEVHPYISFVPILSYLILRNISSYLRTRYSMFFAWFGNISLELFIAQYHIWLAADTHGVLVLVPGYPVLNALVTSFIFVCVAHEIHSLTDILVKYAVPTDWKYLVRNVTFFFLLLVPIGIHDGMF</sequence>
<comment type="similarity">
    <text evidence="2">Belongs to the PC-esterase family. CASD1 subfamily.</text>
</comment>
<evidence type="ECO:0000256" key="7">
    <source>
        <dbReference type="ARBA" id="ARBA00023180"/>
    </source>
</evidence>
<feature type="transmembrane region" description="Helical" evidence="8">
    <location>
        <begin position="457"/>
        <end position="476"/>
    </location>
</feature>
<feature type="transmembrane region" description="Helical" evidence="8">
    <location>
        <begin position="20"/>
        <end position="40"/>
    </location>
</feature>
<dbReference type="OMA" id="WSAREWA"/>
<dbReference type="GO" id="GO:0016020">
    <property type="term" value="C:membrane"/>
    <property type="evidence" value="ECO:0007669"/>
    <property type="project" value="UniProtKB-SubCell"/>
</dbReference>
<proteinExistence type="inferred from homology"/>
<evidence type="ECO:0000313" key="10">
    <source>
        <dbReference type="EMBL" id="KAF8790420.1"/>
    </source>
</evidence>
<dbReference type="InterPro" id="IPR012419">
    <property type="entry name" value="Cas1_AcylTrans_dom"/>
</dbReference>
<evidence type="ECO:0000256" key="2">
    <source>
        <dbReference type="ARBA" id="ARBA00010666"/>
    </source>
</evidence>
<gene>
    <name evidence="10" type="ORF">HNY73_005443</name>
</gene>
<dbReference type="GO" id="GO:0016740">
    <property type="term" value="F:transferase activity"/>
    <property type="evidence" value="ECO:0007669"/>
    <property type="project" value="UniProtKB-KW"/>
</dbReference>
<evidence type="ECO:0000313" key="11">
    <source>
        <dbReference type="Proteomes" id="UP000807504"/>
    </source>
</evidence>
<keyword evidence="3" id="KW-0808">Transferase</keyword>
<feature type="transmembrane region" description="Helical" evidence="8">
    <location>
        <begin position="535"/>
        <end position="553"/>
    </location>
</feature>
<feature type="transmembrane region" description="Helical" evidence="8">
    <location>
        <begin position="694"/>
        <end position="714"/>
    </location>
</feature>
<feature type="transmembrane region" description="Helical" evidence="8">
    <location>
        <begin position="508"/>
        <end position="528"/>
    </location>
</feature>
<reference evidence="10" key="1">
    <citation type="journal article" date="2020" name="bioRxiv">
        <title>Chromosome-level reference genome of the European wasp spider Argiope bruennichi: a resource for studies on range expansion and evolutionary adaptation.</title>
        <authorList>
            <person name="Sheffer M.M."/>
            <person name="Hoppe A."/>
            <person name="Krehenwinkel H."/>
            <person name="Uhl G."/>
            <person name="Kuss A.W."/>
            <person name="Jensen L."/>
            <person name="Jensen C."/>
            <person name="Gillespie R.G."/>
            <person name="Hoff K.J."/>
            <person name="Prost S."/>
        </authorList>
    </citation>
    <scope>NUCLEOTIDE SEQUENCE</scope>
</reference>
<feature type="transmembrane region" description="Helical" evidence="8">
    <location>
        <begin position="721"/>
        <end position="740"/>
    </location>
</feature>
<dbReference type="SUPFAM" id="SSF52266">
    <property type="entry name" value="SGNH hydrolase"/>
    <property type="match status" value="1"/>
</dbReference>
<feature type="transmembrane region" description="Helical" evidence="8">
    <location>
        <begin position="417"/>
        <end position="437"/>
    </location>
</feature>
<accession>A0A8T0FLZ4</accession>
<dbReference type="Proteomes" id="UP000807504">
    <property type="component" value="Unassembled WGS sequence"/>
</dbReference>
<comment type="subcellular location">
    <subcellularLocation>
        <location evidence="1">Membrane</location>
        <topology evidence="1">Multi-pass membrane protein</topology>
    </subcellularLocation>
</comment>
<dbReference type="GO" id="GO:0005794">
    <property type="term" value="C:Golgi apparatus"/>
    <property type="evidence" value="ECO:0007669"/>
    <property type="project" value="UniProtKB-ARBA"/>
</dbReference>
<evidence type="ECO:0000256" key="3">
    <source>
        <dbReference type="ARBA" id="ARBA00022679"/>
    </source>
</evidence>
<feature type="transmembrane region" description="Helical" evidence="8">
    <location>
        <begin position="752"/>
        <end position="771"/>
    </location>
</feature>
<dbReference type="EMBL" id="JABXBU010000011">
    <property type="protein sequence ID" value="KAF8790420.1"/>
    <property type="molecule type" value="Genomic_DNA"/>
</dbReference>
<keyword evidence="11" id="KW-1185">Reference proteome</keyword>
<reference evidence="10" key="2">
    <citation type="submission" date="2020-06" db="EMBL/GenBank/DDBJ databases">
        <authorList>
            <person name="Sheffer M."/>
        </authorList>
    </citation>
    <scope>NUCLEOTIDE SEQUENCE</scope>
</reference>
<evidence type="ECO:0000256" key="1">
    <source>
        <dbReference type="ARBA" id="ARBA00004141"/>
    </source>
</evidence>
<evidence type="ECO:0000256" key="6">
    <source>
        <dbReference type="ARBA" id="ARBA00023136"/>
    </source>
</evidence>
<dbReference type="InterPro" id="IPR036514">
    <property type="entry name" value="SGNH_hydro_sf"/>
</dbReference>
<keyword evidence="5 8" id="KW-1133">Transmembrane helix</keyword>
<feature type="transmembrane region" description="Helical" evidence="8">
    <location>
        <begin position="661"/>
        <end position="682"/>
    </location>
</feature>
<evidence type="ECO:0000256" key="5">
    <source>
        <dbReference type="ARBA" id="ARBA00022989"/>
    </source>
</evidence>
<keyword evidence="6 8" id="KW-0472">Membrane</keyword>
<feature type="transmembrane region" description="Helical" evidence="8">
    <location>
        <begin position="483"/>
        <end position="502"/>
    </location>
</feature>
<name>A0A8T0FLZ4_ARGBR</name>
<evidence type="ECO:0000259" key="9">
    <source>
        <dbReference type="Pfam" id="PF07779"/>
    </source>
</evidence>
<feature type="transmembrane region" description="Helical" evidence="8">
    <location>
        <begin position="309"/>
        <end position="330"/>
    </location>
</feature>
<evidence type="ECO:0000256" key="8">
    <source>
        <dbReference type="SAM" id="Phobius"/>
    </source>
</evidence>
<dbReference type="Pfam" id="PF07779">
    <property type="entry name" value="Cas1_AcylT"/>
    <property type="match status" value="1"/>
</dbReference>
<dbReference type="OrthoDB" id="1932925at2759"/>
<dbReference type="PANTHER" id="PTHR13533">
    <property type="entry name" value="N-ACETYLNEURAMINATE 9-O-ACETYLTRANSFERASE"/>
    <property type="match status" value="1"/>
</dbReference>
<dbReference type="PANTHER" id="PTHR13533:SF1">
    <property type="entry name" value="N-ACETYLNEURAMINATE 9-O-ACETYLTRANSFERASE"/>
    <property type="match status" value="1"/>
</dbReference>
<keyword evidence="4 8" id="KW-0812">Transmembrane</keyword>
<dbReference type="Gene3D" id="3.40.50.1110">
    <property type="entry name" value="SGNH hydrolase"/>
    <property type="match status" value="1"/>
</dbReference>
<dbReference type="AlphaFoldDB" id="A0A8T0FLZ4"/>
<feature type="transmembrane region" description="Helical" evidence="8">
    <location>
        <begin position="573"/>
        <end position="595"/>
    </location>
</feature>
<dbReference type="GO" id="GO:0005975">
    <property type="term" value="P:carbohydrate metabolic process"/>
    <property type="evidence" value="ECO:0007669"/>
    <property type="project" value="UniProtKB-ARBA"/>
</dbReference>
<feature type="domain" description="Cas1p 10 TM acyl transferase" evidence="9">
    <location>
        <begin position="293"/>
        <end position="797"/>
    </location>
</feature>
<comment type="caution">
    <text evidence="10">The sequence shown here is derived from an EMBL/GenBank/DDBJ whole genome shotgun (WGS) entry which is preliminary data.</text>
</comment>
<evidence type="ECO:0000256" key="4">
    <source>
        <dbReference type="ARBA" id="ARBA00022692"/>
    </source>
</evidence>
<organism evidence="10 11">
    <name type="scientific">Argiope bruennichi</name>
    <name type="common">Wasp spider</name>
    <name type="synonym">Aranea bruennichi</name>
    <dbReference type="NCBI Taxonomy" id="94029"/>
    <lineage>
        <taxon>Eukaryota</taxon>
        <taxon>Metazoa</taxon>
        <taxon>Ecdysozoa</taxon>
        <taxon>Arthropoda</taxon>
        <taxon>Chelicerata</taxon>
        <taxon>Arachnida</taxon>
        <taxon>Araneae</taxon>
        <taxon>Araneomorphae</taxon>
        <taxon>Entelegynae</taxon>
        <taxon>Araneoidea</taxon>
        <taxon>Araneidae</taxon>
        <taxon>Argiope</taxon>
    </lineage>
</organism>
<feature type="transmembrane region" description="Helical" evidence="8">
    <location>
        <begin position="792"/>
        <end position="809"/>
    </location>
</feature>
<protein>
    <submittedName>
        <fullName evidence="10">N-acetylneuraminate 9-O-acetyltransferase like protein</fullName>
    </submittedName>
</protein>